<keyword evidence="3" id="KW-1185">Reference proteome</keyword>
<dbReference type="Proteomes" id="UP000238274">
    <property type="component" value="Unassembled WGS sequence"/>
</dbReference>
<dbReference type="VEuPathDB" id="FungiDB:PSHT_01533"/>
<dbReference type="AlphaFoldDB" id="A0A2S4WKF5"/>
<gene>
    <name evidence="2" type="ORF">PSHT_01533</name>
</gene>
<dbReference type="EMBL" id="PKSM01000012">
    <property type="protein sequence ID" value="POW22177.1"/>
    <property type="molecule type" value="Genomic_DNA"/>
</dbReference>
<reference evidence="2 3" key="1">
    <citation type="submission" date="2017-12" db="EMBL/GenBank/DDBJ databases">
        <title>Gene loss provides genomic basis for host adaptation in cereal stripe rust fungi.</title>
        <authorList>
            <person name="Xia C."/>
        </authorList>
    </citation>
    <scope>NUCLEOTIDE SEQUENCE [LARGE SCALE GENOMIC DNA]</scope>
    <source>
        <strain evidence="2 3">93TX-2</strain>
    </source>
</reference>
<feature type="compositionally biased region" description="Polar residues" evidence="1">
    <location>
        <begin position="55"/>
        <end position="81"/>
    </location>
</feature>
<accession>A0A2S4WKF5</accession>
<feature type="region of interest" description="Disordered" evidence="1">
    <location>
        <begin position="45"/>
        <end position="94"/>
    </location>
</feature>
<evidence type="ECO:0000313" key="2">
    <source>
        <dbReference type="EMBL" id="POW22177.1"/>
    </source>
</evidence>
<feature type="region of interest" description="Disordered" evidence="1">
    <location>
        <begin position="576"/>
        <end position="606"/>
    </location>
</feature>
<reference evidence="3" key="2">
    <citation type="journal article" date="2018" name="BMC Genomics">
        <title>Genomic insights into host adaptation between the wheat stripe rust pathogen (Puccinia striiformis f. sp. tritici) and the barley stripe rust pathogen (Puccinia striiformis f. sp. hordei).</title>
        <authorList>
            <person name="Xia C."/>
            <person name="Wang M."/>
            <person name="Yin C."/>
            <person name="Cornejo O.E."/>
            <person name="Hulbert S.H."/>
            <person name="Chen X."/>
        </authorList>
    </citation>
    <scope>NUCLEOTIDE SEQUENCE [LARGE SCALE GENOMIC DNA]</scope>
    <source>
        <strain evidence="3">93TX-2</strain>
    </source>
</reference>
<proteinExistence type="predicted"/>
<feature type="compositionally biased region" description="Basic residues" evidence="1">
    <location>
        <begin position="584"/>
        <end position="600"/>
    </location>
</feature>
<evidence type="ECO:0000256" key="1">
    <source>
        <dbReference type="SAM" id="MobiDB-lite"/>
    </source>
</evidence>
<name>A0A2S4WKF5_9BASI</name>
<comment type="caution">
    <text evidence="2">The sequence shown here is derived from an EMBL/GenBank/DDBJ whole genome shotgun (WGS) entry which is preliminary data.</text>
</comment>
<organism evidence="2 3">
    <name type="scientific">Puccinia striiformis</name>
    <dbReference type="NCBI Taxonomy" id="27350"/>
    <lineage>
        <taxon>Eukaryota</taxon>
        <taxon>Fungi</taxon>
        <taxon>Dikarya</taxon>
        <taxon>Basidiomycota</taxon>
        <taxon>Pucciniomycotina</taxon>
        <taxon>Pucciniomycetes</taxon>
        <taxon>Pucciniales</taxon>
        <taxon>Pucciniaceae</taxon>
        <taxon>Puccinia</taxon>
    </lineage>
</organism>
<protein>
    <submittedName>
        <fullName evidence="2">Uncharacterized protein</fullName>
    </submittedName>
</protein>
<feature type="region of interest" description="Disordered" evidence="1">
    <location>
        <begin position="1"/>
        <end position="21"/>
    </location>
</feature>
<dbReference type="VEuPathDB" id="FungiDB:PSTT_00112"/>
<feature type="non-terminal residue" evidence="2">
    <location>
        <position position="606"/>
    </location>
</feature>
<feature type="region of interest" description="Disordered" evidence="1">
    <location>
        <begin position="148"/>
        <end position="184"/>
    </location>
</feature>
<evidence type="ECO:0000313" key="3">
    <source>
        <dbReference type="Proteomes" id="UP000238274"/>
    </source>
</evidence>
<sequence>MSTRRSASTNRSPLVDDPEAIIRKANTAKRLAAKEKAARSQLVVPSVIPLDTTPEESSLTRTEVPTPNLESNSTRPENSTFKPLPLPTTLIPTLPSSEIDDTLFVDPASIPLPDDGHPLNLPPAVDPTSIPLPVDNLPSPFLRPHEMQNSKMPAPPGTGTVNDPPKDLLNEQPTGENTPTGPIVGQSTRELLRALLTCQQASVNQAIAHQANWEDRMAKSEAASAARIARLEEVFIGVAVKSEDNSGSPRPASNQVDHWRFKASEGPAYDGPYQEIEPFVVWMNAIELFFTSKDISSDRDRIIIAGERIKETNLMGFYKMSASKLLLGTWEEFKASMFTYTIPSCWRTTLQPRTLQQLLNFDQLTISDHELAVGMTFGLGKDLENRINEHKILEADPFDFNVFVRRVDATDPEAGNLDYLAAISVLSIVDEELATTKTDEATVASYTGIDPATVAALWDIPEDDSDEEEYVPYHLLPNRSLHQFHAGRCLRGRVNTGSLTKGIPRLPRPPGYKQSASLNSQPPLDHFVIPIHSSIPTFLICPSFPHHDGSPLVVNRPLQGGHMGVGVPGESTLDPLPQGASHQHVIRASHQHVITSRRQRNQPDSS</sequence>
<dbReference type="VEuPathDB" id="FungiDB:PSTT_00152"/>
<reference evidence="3" key="3">
    <citation type="journal article" date="2018" name="Mol. Plant Microbe Interact.">
        <title>Genome sequence resources for the wheat stripe rust pathogen (Puccinia striiformis f. sp. tritici) and the barley stripe rust pathogen (Puccinia striiformis f. sp. hordei).</title>
        <authorList>
            <person name="Xia C."/>
            <person name="Wang M."/>
            <person name="Yin C."/>
            <person name="Cornejo O.E."/>
            <person name="Hulbert S.H."/>
            <person name="Chen X."/>
        </authorList>
    </citation>
    <scope>NUCLEOTIDE SEQUENCE [LARGE SCALE GENOMIC DNA]</scope>
    <source>
        <strain evidence="3">93TX-2</strain>
    </source>
</reference>
<feature type="compositionally biased region" description="Polar residues" evidence="1">
    <location>
        <begin position="1"/>
        <end position="12"/>
    </location>
</feature>
<feature type="compositionally biased region" description="Polar residues" evidence="1">
    <location>
        <begin position="171"/>
        <end position="184"/>
    </location>
</feature>